<dbReference type="PANTHER" id="PTHR30386">
    <property type="entry name" value="MEMBRANE FUSION SUBUNIT OF EMRAB-TOLC MULTIDRUG EFFLUX PUMP"/>
    <property type="match status" value="1"/>
</dbReference>
<dbReference type="Gene3D" id="1.10.287.470">
    <property type="entry name" value="Helix hairpin bin"/>
    <property type="match status" value="1"/>
</dbReference>
<keyword evidence="1" id="KW-0175">Coiled coil</keyword>
<dbReference type="InterPro" id="IPR050739">
    <property type="entry name" value="MFP"/>
</dbReference>
<evidence type="ECO:0000313" key="5">
    <source>
        <dbReference type="Proteomes" id="UP000294980"/>
    </source>
</evidence>
<dbReference type="AlphaFoldDB" id="A0A4R2LGR9"/>
<protein>
    <submittedName>
        <fullName evidence="4">HlyD family secretion protein</fullName>
    </submittedName>
</protein>
<name>A0A4R2LGR9_9GAMM</name>
<keyword evidence="3" id="KW-0812">Transmembrane</keyword>
<feature type="coiled-coil region" evidence="1">
    <location>
        <begin position="110"/>
        <end position="189"/>
    </location>
</feature>
<keyword evidence="3" id="KW-0472">Membrane</keyword>
<evidence type="ECO:0000256" key="3">
    <source>
        <dbReference type="SAM" id="Phobius"/>
    </source>
</evidence>
<dbReference type="EMBL" id="SLWX01000001">
    <property type="protein sequence ID" value="TCO78515.1"/>
    <property type="molecule type" value="Genomic_DNA"/>
</dbReference>
<organism evidence="4 5">
    <name type="scientific">Chromatocurvus halotolerans</name>
    <dbReference type="NCBI Taxonomy" id="1132028"/>
    <lineage>
        <taxon>Bacteria</taxon>
        <taxon>Pseudomonadati</taxon>
        <taxon>Pseudomonadota</taxon>
        <taxon>Gammaproteobacteria</taxon>
        <taxon>Cellvibrionales</taxon>
        <taxon>Halieaceae</taxon>
        <taxon>Chromatocurvus</taxon>
    </lineage>
</organism>
<feature type="transmembrane region" description="Helical" evidence="3">
    <location>
        <begin position="32"/>
        <end position="53"/>
    </location>
</feature>
<accession>A0A4R2LGR9</accession>
<keyword evidence="5" id="KW-1185">Reference proteome</keyword>
<dbReference type="Gene3D" id="2.40.50.100">
    <property type="match status" value="1"/>
</dbReference>
<feature type="region of interest" description="Disordered" evidence="2">
    <location>
        <begin position="336"/>
        <end position="355"/>
    </location>
</feature>
<dbReference type="PANTHER" id="PTHR30386:SF27">
    <property type="entry name" value="MEMBRANE FUSION PROTEIN (MFP) FAMILY PROTEIN"/>
    <property type="match status" value="1"/>
</dbReference>
<dbReference type="SUPFAM" id="SSF111369">
    <property type="entry name" value="HlyD-like secretion proteins"/>
    <property type="match status" value="1"/>
</dbReference>
<comment type="caution">
    <text evidence="4">The sequence shown here is derived from an EMBL/GenBank/DDBJ whole genome shotgun (WGS) entry which is preliminary data.</text>
</comment>
<dbReference type="RefSeq" id="WP_240624302.1">
    <property type="nucleotide sequence ID" value="NZ_QQSW01000006.1"/>
</dbReference>
<keyword evidence="3" id="KW-1133">Transmembrane helix</keyword>
<dbReference type="Proteomes" id="UP000294980">
    <property type="component" value="Unassembled WGS sequence"/>
</dbReference>
<gene>
    <name evidence="4" type="ORF">EV688_101332</name>
</gene>
<evidence type="ECO:0000256" key="1">
    <source>
        <dbReference type="SAM" id="Coils"/>
    </source>
</evidence>
<proteinExistence type="predicted"/>
<sequence length="355" mass="39162">MSDDTGERIWKAHRSNWATFDSIRVPGVIPTLSRLIIATIIIGAIVLWFTPWVQTVSGRGEVTALSPDDRRQDIHALVGGRIEEWFVRNGSRVEAGDPIVRIVDNDPQLVERLRDERAAVERNVTAAEDRIATALRDAERQQELFDEGLASRLDMEKARIRVEDLRSQLATAEAQLQRIEVDLARQSARTVRAPQAGTILGVTSGDRATVVNQGQRVASFVPSGGERAVRLYLSGRDAALVEAGRNVRLQFEGWPSVQFSGWPSVAVGTFGGRVAVVDRSANAQGKFQVLVVPDPDEPPWPEDRFVRLGTKARGWVQLETVRLGFELWRQMNNFPPEFQVPGGKGDAGNSSKAGS</sequence>
<reference evidence="4 5" key="1">
    <citation type="submission" date="2019-03" db="EMBL/GenBank/DDBJ databases">
        <title>Genomic Encyclopedia of Type Strains, Phase IV (KMG-IV): sequencing the most valuable type-strain genomes for metagenomic binning, comparative biology and taxonomic classification.</title>
        <authorList>
            <person name="Goeker M."/>
        </authorList>
    </citation>
    <scope>NUCLEOTIDE SEQUENCE [LARGE SCALE GENOMIC DNA]</scope>
    <source>
        <strain evidence="4 5">DSM 23344</strain>
    </source>
</reference>
<evidence type="ECO:0000256" key="2">
    <source>
        <dbReference type="SAM" id="MobiDB-lite"/>
    </source>
</evidence>
<evidence type="ECO:0000313" key="4">
    <source>
        <dbReference type="EMBL" id="TCO78515.1"/>
    </source>
</evidence>